<gene>
    <name evidence="1" type="ORF">SAMN02787113_04372</name>
</gene>
<dbReference type="EMBL" id="FOEL01000022">
    <property type="protein sequence ID" value="SER70059.1"/>
    <property type="molecule type" value="Genomic_DNA"/>
</dbReference>
<name>A0A1H9RDH1_9BACI</name>
<proteinExistence type="predicted"/>
<organism evidence="1 2">
    <name type="scientific">Lysinibacillus fusiformis</name>
    <dbReference type="NCBI Taxonomy" id="28031"/>
    <lineage>
        <taxon>Bacteria</taxon>
        <taxon>Bacillati</taxon>
        <taxon>Bacillota</taxon>
        <taxon>Bacilli</taxon>
        <taxon>Bacillales</taxon>
        <taxon>Bacillaceae</taxon>
        <taxon>Lysinibacillus</taxon>
    </lineage>
</organism>
<evidence type="ECO:0000313" key="2">
    <source>
        <dbReference type="Proteomes" id="UP000199410"/>
    </source>
</evidence>
<dbReference type="RefSeq" id="WP_239354682.1">
    <property type="nucleotide sequence ID" value="NZ_FMVP01000022.1"/>
</dbReference>
<reference evidence="1 2" key="1">
    <citation type="submission" date="2016-10" db="EMBL/GenBank/DDBJ databases">
        <authorList>
            <person name="Varghese N."/>
            <person name="Submissions S."/>
        </authorList>
    </citation>
    <scope>NUCLEOTIDE SEQUENCE [LARGE SCALE GENOMIC DNA]</scope>
    <source>
        <strain evidence="1 2">TC-13</strain>
    </source>
</reference>
<comment type="caution">
    <text evidence="1">The sequence shown here is derived from an EMBL/GenBank/DDBJ whole genome shotgun (WGS) entry which is preliminary data.</text>
</comment>
<sequence length="127" mass="14687">MKKWMLPVLFYVLWIGGCDSAPLLVPPKIQELTIVPDHIQQHIIAQERIQLLYEDDMTYYLVMFSKGNVLASVAANEDRLVIHFKEGSEQKKEAQPYVYAINKNPKLTIIELYINGKSMAIDRMTMM</sequence>
<dbReference type="Proteomes" id="UP000199410">
    <property type="component" value="Unassembled WGS sequence"/>
</dbReference>
<protein>
    <submittedName>
        <fullName evidence="1">Uncharacterized protein</fullName>
    </submittedName>
</protein>
<accession>A0A1H9RDH1</accession>
<dbReference type="PROSITE" id="PS51257">
    <property type="entry name" value="PROKAR_LIPOPROTEIN"/>
    <property type="match status" value="1"/>
</dbReference>
<dbReference type="AlphaFoldDB" id="A0A1H9RDH1"/>
<evidence type="ECO:0000313" key="1">
    <source>
        <dbReference type="EMBL" id="SER70059.1"/>
    </source>
</evidence>